<dbReference type="InterPro" id="IPR043128">
    <property type="entry name" value="Rev_trsase/Diguanyl_cyclase"/>
</dbReference>
<dbReference type="Pfam" id="PF00990">
    <property type="entry name" value="GGDEF"/>
    <property type="match status" value="1"/>
</dbReference>
<dbReference type="InterPro" id="IPR035965">
    <property type="entry name" value="PAS-like_dom_sf"/>
</dbReference>
<dbReference type="Gene3D" id="3.30.70.270">
    <property type="match status" value="1"/>
</dbReference>
<dbReference type="NCBIfam" id="TIGR00254">
    <property type="entry name" value="GGDEF"/>
    <property type="match status" value="1"/>
</dbReference>
<dbReference type="FunFam" id="3.30.70.270:FF:000001">
    <property type="entry name" value="Diguanylate cyclase domain protein"/>
    <property type="match status" value="1"/>
</dbReference>
<dbReference type="STRING" id="995038.SAMN05216274_108127"/>
<protein>
    <submittedName>
        <fullName evidence="3">Diguanylate cyclase</fullName>
    </submittedName>
    <submittedName>
        <fullName evidence="2">Serine/threonine-protein kinase RsbW</fullName>
    </submittedName>
</protein>
<dbReference type="SUPFAM" id="SSF55785">
    <property type="entry name" value="PYP-like sensor domain (PAS domain)"/>
    <property type="match status" value="1"/>
</dbReference>
<dbReference type="GO" id="GO:0016301">
    <property type="term" value="F:kinase activity"/>
    <property type="evidence" value="ECO:0007669"/>
    <property type="project" value="UniProtKB-KW"/>
</dbReference>
<dbReference type="PROSITE" id="PS50887">
    <property type="entry name" value="GGDEF"/>
    <property type="match status" value="1"/>
</dbReference>
<dbReference type="Gene3D" id="3.30.450.20">
    <property type="entry name" value="PAS domain"/>
    <property type="match status" value="1"/>
</dbReference>
<sequence>MTDSFEDLYDQAPCGYLCTTPDGVVTTVNETFLTWTKYSRDDLLGKPFKLLVAPDSSIFYETRYLPILQLGGTVREVALTVRCADGTTLPILINSTTRFAADGTPLLVRTAIFDATQRHDLERQLLSARRVAESSEAAVRVLQDASTAFGACTTEQSLAETLVSRSLMAFRATSAAVMLPDESGTLRVVAGTHALDSLLPQFGPCPESDVLVGGEFVAISSRVEAARLYPGLEDAMRSSRIEALSIEPLRSGPLILGVLICLYGRKRVFDGPVRELHEALARQATQVLERVRLQEKLRLLAHYDHLTGLVNRELLHQTLERVFEAAARRFNTMAVIFFDLDGFKVVNDQLGHAAGDSVLIEVAGRLRSAVRDVDTVARFGGDEFVVVCAKVDPDAAQGLAERIRLAVQHPLTGVAVGFRVTASIGLVVCHLDPGSELTTASILRMADAAMYMSKRSGKDQVTTLRAGEPAAG</sequence>
<feature type="domain" description="GGDEF" evidence="1">
    <location>
        <begin position="331"/>
        <end position="466"/>
    </location>
</feature>
<reference evidence="2 4" key="1">
    <citation type="submission" date="2016-10" db="EMBL/GenBank/DDBJ databases">
        <authorList>
            <person name="Varghese N."/>
            <person name="Submissions S."/>
        </authorList>
    </citation>
    <scope>NUCLEOTIDE SEQUENCE [LARGE SCALE GENOMIC DNA]</scope>
    <source>
        <strain evidence="2 4">GMCC 1.11211</strain>
    </source>
</reference>
<dbReference type="SUPFAM" id="SSF55781">
    <property type="entry name" value="GAF domain-like"/>
    <property type="match status" value="1"/>
</dbReference>
<reference evidence="3 5" key="2">
    <citation type="submission" date="2019-03" db="EMBL/GenBank/DDBJ databases">
        <title>Genomics of glacier-inhabiting Cryobacterium strains.</title>
        <authorList>
            <person name="Liu Q."/>
            <person name="Xin Y.-H."/>
        </authorList>
    </citation>
    <scope>NUCLEOTIDE SEQUENCE [LARGE SCALE GENOMIC DNA]</scope>
    <source>
        <strain evidence="3 5">Hh34</strain>
    </source>
</reference>
<evidence type="ECO:0000313" key="2">
    <source>
        <dbReference type="EMBL" id="SFH57717.1"/>
    </source>
</evidence>
<dbReference type="EMBL" id="SOFE01000022">
    <property type="protein sequence ID" value="TFB83436.1"/>
    <property type="molecule type" value="Genomic_DNA"/>
</dbReference>
<dbReference type="RefSeq" id="WP_092450020.1">
    <property type="nucleotide sequence ID" value="NZ_BKAC01000007.1"/>
</dbReference>
<dbReference type="CDD" id="cd00130">
    <property type="entry name" value="PAS"/>
    <property type="match status" value="1"/>
</dbReference>
<dbReference type="EMBL" id="FOPW01000008">
    <property type="protein sequence ID" value="SFH57717.1"/>
    <property type="molecule type" value="Genomic_DNA"/>
</dbReference>
<dbReference type="InterPro" id="IPR000014">
    <property type="entry name" value="PAS"/>
</dbReference>
<dbReference type="AlphaFoldDB" id="A0A1I3B5Y7"/>
<dbReference type="PANTHER" id="PTHR44757">
    <property type="entry name" value="DIGUANYLATE CYCLASE DGCP"/>
    <property type="match status" value="1"/>
</dbReference>
<evidence type="ECO:0000313" key="5">
    <source>
        <dbReference type="Proteomes" id="UP000297963"/>
    </source>
</evidence>
<dbReference type="SMART" id="SM00267">
    <property type="entry name" value="GGDEF"/>
    <property type="match status" value="1"/>
</dbReference>
<name>A0A1I3B5Y7_9MICO</name>
<dbReference type="InterPro" id="IPR000160">
    <property type="entry name" value="GGDEF_dom"/>
</dbReference>
<dbReference type="InterPro" id="IPR052155">
    <property type="entry name" value="Biofilm_reg_signaling"/>
</dbReference>
<accession>A0A1I3B5Y7</accession>
<dbReference type="Proteomes" id="UP000297963">
    <property type="component" value="Unassembled WGS sequence"/>
</dbReference>
<organism evidence="3 5">
    <name type="scientific">Cryobacterium levicorallinum</name>
    <dbReference type="NCBI Taxonomy" id="995038"/>
    <lineage>
        <taxon>Bacteria</taxon>
        <taxon>Bacillati</taxon>
        <taxon>Actinomycetota</taxon>
        <taxon>Actinomycetes</taxon>
        <taxon>Micrococcales</taxon>
        <taxon>Microbacteriaceae</taxon>
        <taxon>Cryobacterium</taxon>
    </lineage>
</organism>
<dbReference type="NCBIfam" id="TIGR00229">
    <property type="entry name" value="sensory_box"/>
    <property type="match status" value="1"/>
</dbReference>
<gene>
    <name evidence="3" type="ORF">E3O11_11430</name>
    <name evidence="2" type="ORF">SAMN05216274_108127</name>
</gene>
<evidence type="ECO:0000313" key="3">
    <source>
        <dbReference type="EMBL" id="TFB83436.1"/>
    </source>
</evidence>
<dbReference type="InterPro" id="IPR029016">
    <property type="entry name" value="GAF-like_dom_sf"/>
</dbReference>
<keyword evidence="2" id="KW-0808">Transferase</keyword>
<dbReference type="SMART" id="SM00091">
    <property type="entry name" value="PAS"/>
    <property type="match status" value="1"/>
</dbReference>
<keyword evidence="2" id="KW-0418">Kinase</keyword>
<dbReference type="Proteomes" id="UP000199681">
    <property type="component" value="Unassembled WGS sequence"/>
</dbReference>
<dbReference type="CDD" id="cd01949">
    <property type="entry name" value="GGDEF"/>
    <property type="match status" value="1"/>
</dbReference>
<comment type="caution">
    <text evidence="3">The sequence shown here is derived from an EMBL/GenBank/DDBJ whole genome shotgun (WGS) entry which is preliminary data.</text>
</comment>
<keyword evidence="4" id="KW-1185">Reference proteome</keyword>
<dbReference type="Pfam" id="PF13426">
    <property type="entry name" value="PAS_9"/>
    <property type="match status" value="1"/>
</dbReference>
<dbReference type="Gene3D" id="3.30.450.40">
    <property type="match status" value="1"/>
</dbReference>
<dbReference type="PANTHER" id="PTHR44757:SF2">
    <property type="entry name" value="BIOFILM ARCHITECTURE MAINTENANCE PROTEIN MBAA"/>
    <property type="match status" value="1"/>
</dbReference>
<dbReference type="InterPro" id="IPR029787">
    <property type="entry name" value="Nucleotide_cyclase"/>
</dbReference>
<proteinExistence type="predicted"/>
<evidence type="ECO:0000313" key="4">
    <source>
        <dbReference type="Proteomes" id="UP000199681"/>
    </source>
</evidence>
<evidence type="ECO:0000259" key="1">
    <source>
        <dbReference type="PROSITE" id="PS50887"/>
    </source>
</evidence>
<dbReference type="SUPFAM" id="SSF55073">
    <property type="entry name" value="Nucleotide cyclase"/>
    <property type="match status" value="1"/>
</dbReference>